<feature type="transmembrane region" description="Helical" evidence="10">
    <location>
        <begin position="212"/>
        <end position="230"/>
    </location>
</feature>
<dbReference type="Gene3D" id="1.20.1250.20">
    <property type="entry name" value="MFS general substrate transporter like domains"/>
    <property type="match status" value="1"/>
</dbReference>
<dbReference type="InterPro" id="IPR036259">
    <property type="entry name" value="MFS_trans_sf"/>
</dbReference>
<dbReference type="AlphaFoldDB" id="A0A7I8LLD8"/>
<evidence type="ECO:0000256" key="5">
    <source>
        <dbReference type="ARBA" id="ARBA00022989"/>
    </source>
</evidence>
<keyword evidence="2" id="KW-0592">Phosphate transport</keyword>
<evidence type="ECO:0000256" key="3">
    <source>
        <dbReference type="ARBA" id="ARBA00022692"/>
    </source>
</evidence>
<feature type="transmembrane region" description="Helical" evidence="10">
    <location>
        <begin position="154"/>
        <end position="177"/>
    </location>
</feature>
<protein>
    <recommendedName>
        <fullName evidence="7">H(+)/Pi cotransporter</fullName>
    </recommendedName>
</protein>
<dbReference type="InterPro" id="IPR020846">
    <property type="entry name" value="MFS_dom"/>
</dbReference>
<dbReference type="Pfam" id="PF00083">
    <property type="entry name" value="Sugar_tr"/>
    <property type="match status" value="1"/>
</dbReference>
<evidence type="ECO:0000256" key="6">
    <source>
        <dbReference type="ARBA" id="ARBA00023136"/>
    </source>
</evidence>
<dbReference type="SUPFAM" id="SSF103473">
    <property type="entry name" value="MFS general substrate transporter"/>
    <property type="match status" value="1"/>
</dbReference>
<feature type="transmembrane region" description="Helical" evidence="10">
    <location>
        <begin position="416"/>
        <end position="437"/>
    </location>
</feature>
<feature type="region of interest" description="Disordered" evidence="9">
    <location>
        <begin position="1"/>
        <end position="27"/>
    </location>
</feature>
<dbReference type="PANTHER" id="PTHR24064">
    <property type="entry name" value="SOLUTE CARRIER FAMILY 22 MEMBER"/>
    <property type="match status" value="1"/>
</dbReference>
<dbReference type="EMBL" id="LR746280">
    <property type="protein sequence ID" value="CAA7410436.1"/>
    <property type="molecule type" value="Genomic_DNA"/>
</dbReference>
<feature type="transmembrane region" description="Helical" evidence="10">
    <location>
        <begin position="127"/>
        <end position="145"/>
    </location>
</feature>
<evidence type="ECO:0000313" key="12">
    <source>
        <dbReference type="EMBL" id="CAA7410436.1"/>
    </source>
</evidence>
<feature type="transmembrane region" description="Helical" evidence="10">
    <location>
        <begin position="449"/>
        <end position="467"/>
    </location>
</feature>
<gene>
    <name evidence="12" type="ORF">SI8410_17021114</name>
</gene>
<proteinExistence type="inferred from homology"/>
<evidence type="ECO:0000313" key="13">
    <source>
        <dbReference type="Proteomes" id="UP000663760"/>
    </source>
</evidence>
<organism evidence="12 13">
    <name type="scientific">Spirodela intermedia</name>
    <name type="common">Intermediate duckweed</name>
    <dbReference type="NCBI Taxonomy" id="51605"/>
    <lineage>
        <taxon>Eukaryota</taxon>
        <taxon>Viridiplantae</taxon>
        <taxon>Streptophyta</taxon>
        <taxon>Embryophyta</taxon>
        <taxon>Tracheophyta</taxon>
        <taxon>Spermatophyta</taxon>
        <taxon>Magnoliopsida</taxon>
        <taxon>Liliopsida</taxon>
        <taxon>Araceae</taxon>
        <taxon>Lemnoideae</taxon>
        <taxon>Spirodela</taxon>
    </lineage>
</organism>
<evidence type="ECO:0000256" key="8">
    <source>
        <dbReference type="ARBA" id="ARBA00044504"/>
    </source>
</evidence>
<feature type="transmembrane region" description="Helical" evidence="10">
    <location>
        <begin position="389"/>
        <end position="410"/>
    </location>
</feature>
<feature type="transmembrane region" description="Helical" evidence="10">
    <location>
        <begin position="473"/>
        <end position="494"/>
    </location>
</feature>
<keyword evidence="6 10" id="KW-0472">Membrane</keyword>
<dbReference type="InterPro" id="IPR005828">
    <property type="entry name" value="MFS_sugar_transport-like"/>
</dbReference>
<dbReference type="OrthoDB" id="5296287at2759"/>
<dbReference type="PROSITE" id="PS50850">
    <property type="entry name" value="MFS"/>
    <property type="match status" value="1"/>
</dbReference>
<dbReference type="Proteomes" id="UP000663760">
    <property type="component" value="Chromosome 17"/>
</dbReference>
<evidence type="ECO:0000256" key="9">
    <source>
        <dbReference type="SAM" id="MobiDB-lite"/>
    </source>
</evidence>
<keyword evidence="13" id="KW-1185">Reference proteome</keyword>
<keyword evidence="4" id="KW-0769">Symport</keyword>
<feature type="transmembrane region" description="Helical" evidence="10">
    <location>
        <begin position="242"/>
        <end position="261"/>
    </location>
</feature>
<dbReference type="GO" id="GO:0015293">
    <property type="term" value="F:symporter activity"/>
    <property type="evidence" value="ECO:0007669"/>
    <property type="project" value="UniProtKB-KW"/>
</dbReference>
<evidence type="ECO:0000256" key="10">
    <source>
        <dbReference type="SAM" id="Phobius"/>
    </source>
</evidence>
<feature type="transmembrane region" description="Helical" evidence="10">
    <location>
        <begin position="358"/>
        <end position="380"/>
    </location>
</feature>
<comment type="similarity">
    <text evidence="8">Belongs to the major facilitator superfamily. Phosphate:H(+) symporter (TC 2.A.1.9) family.</text>
</comment>
<dbReference type="GO" id="GO:0016020">
    <property type="term" value="C:membrane"/>
    <property type="evidence" value="ECO:0007669"/>
    <property type="project" value="UniProtKB-SubCell"/>
</dbReference>
<accession>A0A7I8LLD8</accession>
<feature type="transmembrane region" description="Helical" evidence="10">
    <location>
        <begin position="183"/>
        <end position="200"/>
    </location>
</feature>
<reference evidence="12" key="1">
    <citation type="submission" date="2020-02" db="EMBL/GenBank/DDBJ databases">
        <authorList>
            <person name="Scholz U."/>
            <person name="Mascher M."/>
            <person name="Fiebig A."/>
        </authorList>
    </citation>
    <scope>NUCLEOTIDE SEQUENCE</scope>
</reference>
<name>A0A7I8LLD8_SPIIN</name>
<evidence type="ECO:0000256" key="2">
    <source>
        <dbReference type="ARBA" id="ARBA00022592"/>
    </source>
</evidence>
<keyword evidence="2" id="KW-0813">Transport</keyword>
<feature type="domain" description="Major facilitator superfamily (MFS) profile" evidence="11">
    <location>
        <begin position="46"/>
        <end position="499"/>
    </location>
</feature>
<feature type="transmembrane region" description="Helical" evidence="10">
    <location>
        <begin position="326"/>
        <end position="346"/>
    </location>
</feature>
<evidence type="ECO:0000259" key="11">
    <source>
        <dbReference type="PROSITE" id="PS50850"/>
    </source>
</evidence>
<feature type="region of interest" description="Disordered" evidence="9">
    <location>
        <begin position="504"/>
        <end position="529"/>
    </location>
</feature>
<dbReference type="GO" id="GO:0006817">
    <property type="term" value="P:phosphate ion transport"/>
    <property type="evidence" value="ECO:0007669"/>
    <property type="project" value="UniProtKB-KW"/>
</dbReference>
<comment type="subcellular location">
    <subcellularLocation>
        <location evidence="1">Membrane</location>
        <topology evidence="1">Multi-pass membrane protein</topology>
    </subcellularLocation>
</comment>
<sequence length="529" mass="56472">MADTTPLLPSYTPNPSDFPGETNKKSSCTSVDDVIERCLGRIGAAQLFQAFFVSFAWVFDAQQTFINVFTDAPPPWHCTGGANCSSLPSPCGLPAGASWAWDRPPHTSIISEWSLQCASSAVTGLPASSYFMGCLLGGLVLATLADSTLGRKNMLFLSCLAMALSGILTAASPNVWVYSGLRFAAGFSRATIGTSALVLSTELVGKSSRGEVGIIGFFCFTLGFLSLPVTAYLNRNSSWRALYLWTSGPALLYSILVYFLVRESPRWLLVRGRKEEAIKTIRDIAAPNRSDVLAYSFSGFNIGGEEWASNTDVYSALRLLLRKRWALQRLAAVMAAGFGIGMVYYGMPLALGALGRSLYFSVSLNALSELPSSLITFFLVGRINRRSSVLGFTLASGACSVACVFLRGGVKMGVEVVSFFCACTAFNVVLIYGLELFPTCVRNSALSMVRQALVLGGVFAPQLVAAARGSGAGFASFGVFGLVISFCGLFVVFLPETRGGGISDTFEEEEYRERTPAVAGGGESEDPLV</sequence>
<keyword evidence="3 10" id="KW-0812">Transmembrane</keyword>
<evidence type="ECO:0000256" key="7">
    <source>
        <dbReference type="ARBA" id="ARBA00032043"/>
    </source>
</evidence>
<keyword evidence="5 10" id="KW-1133">Transmembrane helix</keyword>
<evidence type="ECO:0000256" key="4">
    <source>
        <dbReference type="ARBA" id="ARBA00022847"/>
    </source>
</evidence>
<evidence type="ECO:0000256" key="1">
    <source>
        <dbReference type="ARBA" id="ARBA00004141"/>
    </source>
</evidence>